<keyword evidence="2" id="KW-0813">Transport</keyword>
<dbReference type="InterPro" id="IPR050683">
    <property type="entry name" value="Bact_Polysacc_Export_ATP-bd"/>
</dbReference>
<protein>
    <submittedName>
        <fullName evidence="6">O-antigen export system, ATP-binding protein</fullName>
    </submittedName>
</protein>
<dbReference type="InterPro" id="IPR003593">
    <property type="entry name" value="AAA+_ATPase"/>
</dbReference>
<dbReference type="STRING" id="1249627.D779_3990"/>
<dbReference type="GO" id="GO:0016020">
    <property type="term" value="C:membrane"/>
    <property type="evidence" value="ECO:0007669"/>
    <property type="project" value="InterPro"/>
</dbReference>
<sequence>MASIQLEKVSVSFPVYSASNRSLKNRLIQSATGGQIRADTVSQRISVVEALQDIDLDLRSGDRLGLVGHNGAGKTTLLRVLGGIYEPNCGRVSVEGSTVPLFDIALGMDQESTGYENIVLRGLFLGLTRRQIKARMDEIAEFTELGDFLNLPIRTYSAGMQMRLAFAVSTSVVPDILLLDEGIGAGDAAFLDKARARLKHFTEQVSIIVLSSHSNDLVRNMCNKAVLMEHGRIAQYGPTEEVLDAYEAKHGTYNKDRSKLGGDEAIAGAGIGRL</sequence>
<dbReference type="GO" id="GO:0140359">
    <property type="term" value="F:ABC-type transporter activity"/>
    <property type="evidence" value="ECO:0007669"/>
    <property type="project" value="InterPro"/>
</dbReference>
<proteinExistence type="inferred from homology"/>
<dbReference type="PATRIC" id="fig|1249627.3.peg.589"/>
<gene>
    <name evidence="6" type="ORF">D779_3990</name>
</gene>
<dbReference type="Proteomes" id="UP000019460">
    <property type="component" value="Unassembled WGS sequence"/>
</dbReference>
<evidence type="ECO:0000259" key="5">
    <source>
        <dbReference type="PROSITE" id="PS50893"/>
    </source>
</evidence>
<dbReference type="InterPro" id="IPR017871">
    <property type="entry name" value="ABC_transporter-like_CS"/>
</dbReference>
<comment type="similarity">
    <text evidence="1">Belongs to the ABC transporter superfamily.</text>
</comment>
<dbReference type="SMART" id="SM00382">
    <property type="entry name" value="AAA"/>
    <property type="match status" value="1"/>
</dbReference>
<dbReference type="SUPFAM" id="SSF52540">
    <property type="entry name" value="P-loop containing nucleoside triphosphate hydrolases"/>
    <property type="match status" value="1"/>
</dbReference>
<evidence type="ECO:0000313" key="7">
    <source>
        <dbReference type="Proteomes" id="UP000019460"/>
    </source>
</evidence>
<organism evidence="6 7">
    <name type="scientific">Imhoffiella purpurea</name>
    <dbReference type="NCBI Taxonomy" id="1249627"/>
    <lineage>
        <taxon>Bacteria</taxon>
        <taxon>Pseudomonadati</taxon>
        <taxon>Pseudomonadota</taxon>
        <taxon>Gammaproteobacteria</taxon>
        <taxon>Chromatiales</taxon>
        <taxon>Chromatiaceae</taxon>
        <taxon>Imhoffiella</taxon>
    </lineage>
</organism>
<keyword evidence="4 6" id="KW-0067">ATP-binding</keyword>
<keyword evidence="7" id="KW-1185">Reference proteome</keyword>
<feature type="domain" description="ABC transporter" evidence="5">
    <location>
        <begin position="36"/>
        <end position="255"/>
    </location>
</feature>
<dbReference type="Pfam" id="PF00005">
    <property type="entry name" value="ABC_tran"/>
    <property type="match status" value="1"/>
</dbReference>
<dbReference type="EMBL" id="AONC01000008">
    <property type="protein sequence ID" value="EXJ16676.1"/>
    <property type="molecule type" value="Genomic_DNA"/>
</dbReference>
<dbReference type="OrthoDB" id="9778870at2"/>
<dbReference type="PANTHER" id="PTHR46743">
    <property type="entry name" value="TEICHOIC ACIDS EXPORT ATP-BINDING PROTEIN TAGH"/>
    <property type="match status" value="1"/>
</dbReference>
<evidence type="ECO:0000313" key="6">
    <source>
        <dbReference type="EMBL" id="EXJ16676.1"/>
    </source>
</evidence>
<dbReference type="InterPro" id="IPR003439">
    <property type="entry name" value="ABC_transporter-like_ATP-bd"/>
</dbReference>
<dbReference type="CDD" id="cd03220">
    <property type="entry name" value="ABC_KpsT_Wzt"/>
    <property type="match status" value="1"/>
</dbReference>
<reference evidence="6 7" key="1">
    <citation type="submission" date="2012-11" db="EMBL/GenBank/DDBJ databases">
        <title>Genome assembly of Thiorhodococcus sp. AK35.</title>
        <authorList>
            <person name="Nupur N."/>
            <person name="Khatri I."/>
            <person name="Subramanian S."/>
            <person name="Pinnaka A."/>
        </authorList>
    </citation>
    <scope>NUCLEOTIDE SEQUENCE [LARGE SCALE GENOMIC DNA]</scope>
    <source>
        <strain evidence="6 7">AK35</strain>
    </source>
</reference>
<dbReference type="eggNOG" id="COG1134">
    <property type="taxonomic scope" value="Bacteria"/>
</dbReference>
<comment type="caution">
    <text evidence="6">The sequence shown here is derived from an EMBL/GenBank/DDBJ whole genome shotgun (WGS) entry which is preliminary data.</text>
</comment>
<dbReference type="InterPro" id="IPR027417">
    <property type="entry name" value="P-loop_NTPase"/>
</dbReference>
<dbReference type="PROSITE" id="PS50893">
    <property type="entry name" value="ABC_TRANSPORTER_2"/>
    <property type="match status" value="1"/>
</dbReference>
<dbReference type="GO" id="GO:0005524">
    <property type="term" value="F:ATP binding"/>
    <property type="evidence" value="ECO:0007669"/>
    <property type="project" value="UniProtKB-KW"/>
</dbReference>
<evidence type="ECO:0000256" key="2">
    <source>
        <dbReference type="ARBA" id="ARBA00022448"/>
    </source>
</evidence>
<evidence type="ECO:0000256" key="1">
    <source>
        <dbReference type="ARBA" id="ARBA00005417"/>
    </source>
</evidence>
<dbReference type="GO" id="GO:0016887">
    <property type="term" value="F:ATP hydrolysis activity"/>
    <property type="evidence" value="ECO:0007669"/>
    <property type="project" value="InterPro"/>
</dbReference>
<evidence type="ECO:0000256" key="3">
    <source>
        <dbReference type="ARBA" id="ARBA00022741"/>
    </source>
</evidence>
<dbReference type="Gene3D" id="3.40.50.300">
    <property type="entry name" value="P-loop containing nucleotide triphosphate hydrolases"/>
    <property type="match status" value="1"/>
</dbReference>
<dbReference type="PROSITE" id="PS00211">
    <property type="entry name" value="ABC_TRANSPORTER_1"/>
    <property type="match status" value="1"/>
</dbReference>
<dbReference type="AlphaFoldDB" id="W9VI42"/>
<keyword evidence="3" id="KW-0547">Nucleotide-binding</keyword>
<evidence type="ECO:0000256" key="4">
    <source>
        <dbReference type="ARBA" id="ARBA00022840"/>
    </source>
</evidence>
<dbReference type="RefSeq" id="WP_052347755.1">
    <property type="nucleotide sequence ID" value="NZ_AONC01000008.1"/>
</dbReference>
<accession>W9VI42</accession>
<dbReference type="InterPro" id="IPR015860">
    <property type="entry name" value="ABC_transpr_TagH-like"/>
</dbReference>
<dbReference type="PANTHER" id="PTHR46743:SF2">
    <property type="entry name" value="TEICHOIC ACIDS EXPORT ATP-BINDING PROTEIN TAGH"/>
    <property type="match status" value="1"/>
</dbReference>
<name>W9VI42_9GAMM</name>